<dbReference type="AlphaFoldDB" id="A0A6I4MJZ1"/>
<evidence type="ECO:0000313" key="2">
    <source>
        <dbReference type="EMBL" id="MWA04905.1"/>
    </source>
</evidence>
<name>A0A6I4MJZ1_9ACTN</name>
<dbReference type="InterPro" id="IPR050483">
    <property type="entry name" value="CoA-transferase_III_domain"/>
</dbReference>
<dbReference type="Gene3D" id="3.40.50.10540">
    <property type="entry name" value="Crotonobetainyl-coa:carnitine coa-transferase, domain 1"/>
    <property type="match status" value="1"/>
</dbReference>
<dbReference type="PANTHER" id="PTHR48207:SF3">
    <property type="entry name" value="SUCCINATE--HYDROXYMETHYLGLUTARATE COA-TRANSFERASE"/>
    <property type="match status" value="1"/>
</dbReference>
<reference evidence="2" key="1">
    <citation type="submission" date="2019-12" db="EMBL/GenBank/DDBJ databases">
        <title>Actinomadura physcomitrii sp. nov., a novel actinomycete isolated from moss [Physcomitrium sphaericum (Ludw) Fuernr].</title>
        <authorList>
            <person name="Zhuang X."/>
        </authorList>
    </citation>
    <scope>NUCLEOTIDE SEQUENCE [LARGE SCALE GENOMIC DNA]</scope>
    <source>
        <strain evidence="2">LD22</strain>
    </source>
</reference>
<dbReference type="InterPro" id="IPR023606">
    <property type="entry name" value="CoA-Trfase_III_dom_1_sf"/>
</dbReference>
<dbReference type="Proteomes" id="UP000462055">
    <property type="component" value="Unassembled WGS sequence"/>
</dbReference>
<organism evidence="2 3">
    <name type="scientific">Actinomadura physcomitrii</name>
    <dbReference type="NCBI Taxonomy" id="2650748"/>
    <lineage>
        <taxon>Bacteria</taxon>
        <taxon>Bacillati</taxon>
        <taxon>Actinomycetota</taxon>
        <taxon>Actinomycetes</taxon>
        <taxon>Streptosporangiales</taxon>
        <taxon>Thermomonosporaceae</taxon>
        <taxon>Actinomadura</taxon>
    </lineage>
</organism>
<evidence type="ECO:0000313" key="3">
    <source>
        <dbReference type="Proteomes" id="UP000462055"/>
    </source>
</evidence>
<dbReference type="InterPro" id="IPR003673">
    <property type="entry name" value="CoA-Trfase_fam_III"/>
</dbReference>
<keyword evidence="3" id="KW-1185">Reference proteome</keyword>
<dbReference type="PANTHER" id="PTHR48207">
    <property type="entry name" value="SUCCINATE--HYDROXYMETHYLGLUTARATE COA-TRANSFERASE"/>
    <property type="match status" value="1"/>
</dbReference>
<accession>A0A6I4MJZ1</accession>
<dbReference type="GO" id="GO:0008410">
    <property type="term" value="F:CoA-transferase activity"/>
    <property type="evidence" value="ECO:0007669"/>
    <property type="project" value="TreeGrafter"/>
</dbReference>
<dbReference type="RefSeq" id="WP_151597404.1">
    <property type="nucleotide sequence ID" value="NZ_WBMS02000031.1"/>
</dbReference>
<proteinExistence type="predicted"/>
<gene>
    <name evidence="2" type="ORF">F8568_031965</name>
</gene>
<sequence length="407" mass="43829">MTDGGALHGVRVLDLSRILAAPLASQMLGDLGAEVLKVERPATGDDSRQYGPPFLEGETASASAFYLSCNRNKRSITVDFTTDQGRDLLLGLIERSDVLLENFRPGVLAKYGLGHEDLCERFPRLVYCSVTGFGQTGPYRHKAGYDGIFQALSGMMSVSGHPDGAPGAGPMKSGLSLIDILTGLYTATALLAALRHRDRTGSGQHLDVSLVDCGIAAMSHYTQNYLVSGVVPERRGNGGFGGIPSQAFECADGEQFFIVATTNPQFGRACRAIGHPELIEDPRFATISARIEHRLELLKELSAIFVQRDARHWIEVLDAADVPVSAVNDVRSALADEQVRHRKPLVDMVHEELGAIPGLRYPIRMSGSPVEEYAAPPLLGENTREVLSGLLGLDEKAIADLADQGVI</sequence>
<comment type="caution">
    <text evidence="2">The sequence shown here is derived from an EMBL/GenBank/DDBJ whole genome shotgun (WGS) entry which is preliminary data.</text>
</comment>
<dbReference type="Pfam" id="PF02515">
    <property type="entry name" value="CoA_transf_3"/>
    <property type="match status" value="1"/>
</dbReference>
<dbReference type="EMBL" id="WBMS02000031">
    <property type="protein sequence ID" value="MWA04905.1"/>
    <property type="molecule type" value="Genomic_DNA"/>
</dbReference>
<evidence type="ECO:0000256" key="1">
    <source>
        <dbReference type="ARBA" id="ARBA00022679"/>
    </source>
</evidence>
<dbReference type="InterPro" id="IPR044855">
    <property type="entry name" value="CoA-Trfase_III_dom3_sf"/>
</dbReference>
<keyword evidence="1 2" id="KW-0808">Transferase</keyword>
<protein>
    <submittedName>
        <fullName evidence="2">CoA transferase</fullName>
    </submittedName>
</protein>
<dbReference type="SUPFAM" id="SSF89796">
    <property type="entry name" value="CoA-transferase family III (CaiB/BaiF)"/>
    <property type="match status" value="1"/>
</dbReference>
<dbReference type="Gene3D" id="3.30.1540.10">
    <property type="entry name" value="formyl-coa transferase, domain 3"/>
    <property type="match status" value="1"/>
</dbReference>